<dbReference type="GeneID" id="30173785"/>
<evidence type="ECO:0000313" key="3">
    <source>
        <dbReference type="EMBL" id="WWC73076.1"/>
    </source>
</evidence>
<reference evidence="3" key="4">
    <citation type="submission" date="2024-02" db="EMBL/GenBank/DDBJ databases">
        <title>Comparative genomics of Cryptococcus and Kwoniella reveals pathogenesis evolution and contrasting modes of karyotype evolution via chromosome fusion or intercentromeric recombination.</title>
        <authorList>
            <person name="Coelho M.A."/>
            <person name="David-Palma M."/>
            <person name="Shea T."/>
            <person name="Bowers K."/>
            <person name="McGinley-Smith S."/>
            <person name="Mohammad A.W."/>
            <person name="Gnirke A."/>
            <person name="Yurkov A.M."/>
            <person name="Nowrousian M."/>
            <person name="Sun S."/>
            <person name="Cuomo C.A."/>
            <person name="Heitman J."/>
        </authorList>
    </citation>
    <scope>NUCLEOTIDE SEQUENCE</scope>
    <source>
        <strain evidence="3">CBS 10737</strain>
    </source>
</reference>
<feature type="region of interest" description="Disordered" evidence="1">
    <location>
        <begin position="1"/>
        <end position="20"/>
    </location>
</feature>
<reference evidence="2" key="3">
    <citation type="submission" date="2016-07" db="EMBL/GenBank/DDBJ databases">
        <title>Evolution of pathogenesis and genome organization in the Tremellales.</title>
        <authorList>
            <person name="Cuomo C."/>
            <person name="Litvintseva A."/>
            <person name="Heitman J."/>
            <person name="Chen Y."/>
            <person name="Sun S."/>
            <person name="Springer D."/>
            <person name="Dromer F."/>
            <person name="Young S."/>
            <person name="Zeng Q."/>
            <person name="Chapman S."/>
            <person name="Gujja S."/>
            <person name="Saif S."/>
            <person name="Birren B."/>
        </authorList>
    </citation>
    <scope>NUCLEOTIDE SEQUENCE</scope>
    <source>
        <strain evidence="2">CBS 10737</strain>
    </source>
</reference>
<evidence type="ECO:0000313" key="4">
    <source>
        <dbReference type="Proteomes" id="UP000094020"/>
    </source>
</evidence>
<sequence>MLTDKGTNTTTDMQALDTPVSTSKPNWPQVFWIDQLRELIVEYMPYDDLCTFMQLSHLHFRAGSQRLYRYSTKKQMDFLKVVCQSEARLACYRACVRTINCGAEALPQPLKVIESYLDQLPNANQLLFGREHDSSRVTRTRDKDGKFTYTFHPCYTYYYDLHKIDRYKPNDIGNENPQLESDDRTTKQLKEMGILRKNESESDGGRLKVETPRWHVAPPHRIALRVSYLRSEPFIHVTINEEAVQKFNAMLCALSEEAPIKYYEILFPIDPGTWTILNTVPLGREGNKIQRPQYLKLWEISKKVFDMLKEDPLKELRHFKAGDTCKTVITLKDVLKNISVLDGLKRLDFFQIVCLRGLKSKTFEKLVPPNDKWAHMNFEPDDIDGNDDEWREKYKTHISIGVYYHWRIEDSDLGSEIKALHNVAECLYRTIGDHDYYLGARGGVSQWEPDLRLLESEFQLKLDNLRLEDRDRG</sequence>
<name>A0A1B9HZD4_9TREE</name>
<organism evidence="2">
    <name type="scientific">Kwoniella pini CBS 10737</name>
    <dbReference type="NCBI Taxonomy" id="1296096"/>
    <lineage>
        <taxon>Eukaryota</taxon>
        <taxon>Fungi</taxon>
        <taxon>Dikarya</taxon>
        <taxon>Basidiomycota</taxon>
        <taxon>Agaricomycotina</taxon>
        <taxon>Tremellomycetes</taxon>
        <taxon>Tremellales</taxon>
        <taxon>Cryptococcaceae</taxon>
        <taxon>Kwoniella</taxon>
    </lineage>
</organism>
<dbReference type="AlphaFoldDB" id="A0A1B9HZD4"/>
<dbReference type="RefSeq" id="XP_019009855.1">
    <property type="nucleotide sequence ID" value="XM_019157137.1"/>
</dbReference>
<dbReference type="KEGG" id="kpin:30173785"/>
<keyword evidence="4" id="KW-1185">Reference proteome</keyword>
<proteinExistence type="predicted"/>
<dbReference type="Proteomes" id="UP000094020">
    <property type="component" value="Chromosome 10"/>
</dbReference>
<evidence type="ECO:0000256" key="1">
    <source>
        <dbReference type="SAM" id="MobiDB-lite"/>
    </source>
</evidence>
<reference evidence="3" key="2">
    <citation type="submission" date="2013-07" db="EMBL/GenBank/DDBJ databases">
        <authorList>
            <consortium name="The Broad Institute Genome Sequencing Platform"/>
            <person name="Cuomo C."/>
            <person name="Litvintseva A."/>
            <person name="Chen Y."/>
            <person name="Heitman J."/>
            <person name="Sun S."/>
            <person name="Springer D."/>
            <person name="Dromer F."/>
            <person name="Young S.K."/>
            <person name="Zeng Q."/>
            <person name="Gargeya S."/>
            <person name="Fitzgerald M."/>
            <person name="Abouelleil A."/>
            <person name="Alvarado L."/>
            <person name="Berlin A.M."/>
            <person name="Chapman S.B."/>
            <person name="Dewar J."/>
            <person name="Goldberg J."/>
            <person name="Griggs A."/>
            <person name="Gujja S."/>
            <person name="Hansen M."/>
            <person name="Howarth C."/>
            <person name="Imamovic A."/>
            <person name="Larimer J."/>
            <person name="McCowan C."/>
            <person name="Murphy C."/>
            <person name="Pearson M."/>
            <person name="Priest M."/>
            <person name="Roberts A."/>
            <person name="Saif S."/>
            <person name="Shea T."/>
            <person name="Sykes S."/>
            <person name="Wortman J."/>
            <person name="Nusbaum C."/>
            <person name="Birren B."/>
        </authorList>
    </citation>
    <scope>NUCLEOTIDE SEQUENCE</scope>
    <source>
        <strain evidence="3">CBS 10737</strain>
    </source>
</reference>
<dbReference type="EMBL" id="KI894013">
    <property type="protein sequence ID" value="OCF48636.1"/>
    <property type="molecule type" value="Genomic_DNA"/>
</dbReference>
<dbReference type="EMBL" id="CP144528">
    <property type="protein sequence ID" value="WWC73076.1"/>
    <property type="molecule type" value="Genomic_DNA"/>
</dbReference>
<protein>
    <submittedName>
        <fullName evidence="2">Uncharacterized protein</fullName>
    </submittedName>
</protein>
<reference evidence="2" key="1">
    <citation type="submission" date="2013-07" db="EMBL/GenBank/DDBJ databases">
        <title>The Genome Sequence of Cryptococcus pinus CBS10737.</title>
        <authorList>
            <consortium name="The Broad Institute Genome Sequencing Platform"/>
            <person name="Cuomo C."/>
            <person name="Litvintseva A."/>
            <person name="Chen Y."/>
            <person name="Heitman J."/>
            <person name="Sun S."/>
            <person name="Springer D."/>
            <person name="Dromer F."/>
            <person name="Young S.K."/>
            <person name="Zeng Q."/>
            <person name="Gargeya S."/>
            <person name="Fitzgerald M."/>
            <person name="Abouelleil A."/>
            <person name="Alvarado L."/>
            <person name="Berlin A.M."/>
            <person name="Chapman S.B."/>
            <person name="Dewar J."/>
            <person name="Goldberg J."/>
            <person name="Griggs A."/>
            <person name="Gujja S."/>
            <person name="Hansen M."/>
            <person name="Howarth C."/>
            <person name="Imamovic A."/>
            <person name="Larimer J."/>
            <person name="McCowan C."/>
            <person name="Murphy C."/>
            <person name="Pearson M."/>
            <person name="Priest M."/>
            <person name="Roberts A."/>
            <person name="Saif S."/>
            <person name="Shea T."/>
            <person name="Sykes S."/>
            <person name="Wortman J."/>
            <person name="Nusbaum C."/>
            <person name="Birren B."/>
        </authorList>
    </citation>
    <scope>NUCLEOTIDE SEQUENCE [LARGE SCALE GENOMIC DNA]</scope>
    <source>
        <strain evidence="2">CBS 10737</strain>
    </source>
</reference>
<accession>A0A1B9HZD4</accession>
<gene>
    <name evidence="2" type="ORF">I206_05416</name>
    <name evidence="3" type="ORF">I206_107041</name>
</gene>
<evidence type="ECO:0000313" key="2">
    <source>
        <dbReference type="EMBL" id="OCF48636.1"/>
    </source>
</evidence>